<dbReference type="Proteomes" id="UP000095281">
    <property type="component" value="Unplaced"/>
</dbReference>
<proteinExistence type="predicted"/>
<sequence length="129" mass="15411">MKIALNISLNFTKNVEVFNLFEKEFLNFVSISEYLREEYERILGILKDHFNGNNEMDSKELEIKVIKFYVKVFEKYDNVEWVKELIEELNNEVRSLIDTGKGRRRSKIVSEADLYIEDPSREFIEVNGY</sequence>
<reference evidence="2" key="1">
    <citation type="submission" date="2016-11" db="UniProtKB">
        <authorList>
            <consortium name="WormBaseParasite"/>
        </authorList>
    </citation>
    <scope>IDENTIFICATION</scope>
</reference>
<evidence type="ECO:0000313" key="2">
    <source>
        <dbReference type="WBParaSite" id="MhA1_Contig280.frz3.gene11"/>
    </source>
</evidence>
<accession>A0A1I8BJC4</accession>
<dbReference type="AlphaFoldDB" id="A0A1I8BJC4"/>
<organism evidence="1 2">
    <name type="scientific">Meloidogyne hapla</name>
    <name type="common">Root-knot nematode worm</name>
    <dbReference type="NCBI Taxonomy" id="6305"/>
    <lineage>
        <taxon>Eukaryota</taxon>
        <taxon>Metazoa</taxon>
        <taxon>Ecdysozoa</taxon>
        <taxon>Nematoda</taxon>
        <taxon>Chromadorea</taxon>
        <taxon>Rhabditida</taxon>
        <taxon>Tylenchina</taxon>
        <taxon>Tylenchomorpha</taxon>
        <taxon>Tylenchoidea</taxon>
        <taxon>Meloidogynidae</taxon>
        <taxon>Meloidogyninae</taxon>
        <taxon>Meloidogyne</taxon>
    </lineage>
</organism>
<protein>
    <submittedName>
        <fullName evidence="2">Uncharacterized protein</fullName>
    </submittedName>
</protein>
<name>A0A1I8BJC4_MELHA</name>
<evidence type="ECO:0000313" key="1">
    <source>
        <dbReference type="Proteomes" id="UP000095281"/>
    </source>
</evidence>
<keyword evidence="1" id="KW-1185">Reference proteome</keyword>
<dbReference type="WBParaSite" id="MhA1_Contig280.frz3.gene11">
    <property type="protein sequence ID" value="MhA1_Contig280.frz3.gene11"/>
    <property type="gene ID" value="MhA1_Contig280.frz3.gene11"/>
</dbReference>